<organism evidence="2 3">
    <name type="scientific">Tropheryma whipplei (strain Twist)</name>
    <name type="common">Whipple's bacillus</name>
    <dbReference type="NCBI Taxonomy" id="203267"/>
    <lineage>
        <taxon>Bacteria</taxon>
        <taxon>Bacillati</taxon>
        <taxon>Actinomycetota</taxon>
        <taxon>Actinomycetes</taxon>
        <taxon>Micrococcales</taxon>
        <taxon>Tropherymataceae</taxon>
        <taxon>Tropheryma</taxon>
    </lineage>
</organism>
<gene>
    <name evidence="2" type="ordered locus">TWT_585</name>
</gene>
<protein>
    <submittedName>
        <fullName evidence="2">Uncharacterized protein</fullName>
    </submittedName>
</protein>
<evidence type="ECO:0000256" key="1">
    <source>
        <dbReference type="SAM" id="Phobius"/>
    </source>
</evidence>
<accession>Q83FW0</accession>
<proteinExistence type="predicted"/>
<sequence>MLLRQRARIMILNRILMLDCHTQNHAEKQSHTENMNKTAALVAALIVFSAVIAALASQVLSELGYSVFVPSYTFVFACLALALIQIILAIRIKLVLVKGKRAINPAFAYRILALARSYILAGSLFFGFFSGTALYFVRGGFIPEKFYLLIPPAIASLIVIIAGVISRFLLRIPKDHGAVANLE</sequence>
<feature type="transmembrane region" description="Helical" evidence="1">
    <location>
        <begin position="72"/>
        <end position="96"/>
    </location>
</feature>
<feature type="transmembrane region" description="Helical" evidence="1">
    <location>
        <begin position="38"/>
        <end position="60"/>
    </location>
</feature>
<keyword evidence="1" id="KW-0812">Transmembrane</keyword>
<feature type="transmembrane region" description="Helical" evidence="1">
    <location>
        <begin position="149"/>
        <end position="170"/>
    </location>
</feature>
<dbReference type="AlphaFoldDB" id="Q83FW0"/>
<reference evidence="2 3" key="1">
    <citation type="journal article" date="2003" name="Genome Res.">
        <title>Tropheryma whipplei twist: a human pathogenic Actinobacteria with a reduced genome.</title>
        <authorList>
            <person name="Raoult D."/>
            <person name="Ogata H."/>
            <person name="Audic S."/>
            <person name="Robert C."/>
            <person name="Suhre K."/>
            <person name="Drancourt M."/>
            <person name="Claverie J.-M."/>
        </authorList>
    </citation>
    <scope>NUCLEOTIDE SEQUENCE [LARGE SCALE GENOMIC DNA]</scope>
    <source>
        <strain evidence="2 3">Twist</strain>
    </source>
</reference>
<feature type="transmembrane region" description="Helical" evidence="1">
    <location>
        <begin position="117"/>
        <end position="137"/>
    </location>
</feature>
<dbReference type="HOGENOM" id="CLU_1748864_0_0_11"/>
<dbReference type="EMBL" id="AE014184">
    <property type="protein sequence ID" value="AAO44682.1"/>
    <property type="molecule type" value="Genomic_DNA"/>
</dbReference>
<name>Q83FW0_TROWT</name>
<dbReference type="KEGG" id="twh:TWT_585"/>
<dbReference type="Pfam" id="PF11377">
    <property type="entry name" value="DUF3180"/>
    <property type="match status" value="1"/>
</dbReference>
<keyword evidence="1" id="KW-0472">Membrane</keyword>
<dbReference type="STRING" id="203267.TWT_585"/>
<evidence type="ECO:0000313" key="3">
    <source>
        <dbReference type="Proteomes" id="UP000002200"/>
    </source>
</evidence>
<keyword evidence="1" id="KW-1133">Transmembrane helix</keyword>
<dbReference type="InterPro" id="IPR021517">
    <property type="entry name" value="DUF3180"/>
</dbReference>
<keyword evidence="3" id="KW-1185">Reference proteome</keyword>
<dbReference type="Proteomes" id="UP000002200">
    <property type="component" value="Chromosome"/>
</dbReference>
<evidence type="ECO:0000313" key="2">
    <source>
        <dbReference type="EMBL" id="AAO44682.1"/>
    </source>
</evidence>